<sequence length="159" mass="18083">MEELLWLVVGVGGVLFAIQKPWLTVLLLLLLLLALTNYDHIRPLLETAFVGLSEQHRQRRSQERGFVPRIEPVFARREHSAGETTPPVDEEQDSPSATHSLSDFFQSRFERLFRIRTYQVPRMVEYYEGMTTSFSSPSPPSSPMSLSVTGAADELEDCQ</sequence>
<feature type="transmembrane region" description="Helical" evidence="2">
    <location>
        <begin position="6"/>
        <end position="35"/>
    </location>
</feature>
<keyword evidence="2" id="KW-0472">Membrane</keyword>
<reference evidence="4" key="1">
    <citation type="submission" date="2022-11" db="UniProtKB">
        <authorList>
            <consortium name="WormBaseParasite"/>
        </authorList>
    </citation>
    <scope>IDENTIFICATION</scope>
</reference>
<keyword evidence="3" id="KW-1185">Reference proteome</keyword>
<protein>
    <submittedName>
        <fullName evidence="4">Uncharacterized protein</fullName>
    </submittedName>
</protein>
<accession>A0A914UN17</accession>
<feature type="region of interest" description="Disordered" evidence="1">
    <location>
        <begin position="61"/>
        <end position="98"/>
    </location>
</feature>
<organism evidence="3 4">
    <name type="scientific">Plectus sambesii</name>
    <dbReference type="NCBI Taxonomy" id="2011161"/>
    <lineage>
        <taxon>Eukaryota</taxon>
        <taxon>Metazoa</taxon>
        <taxon>Ecdysozoa</taxon>
        <taxon>Nematoda</taxon>
        <taxon>Chromadorea</taxon>
        <taxon>Plectida</taxon>
        <taxon>Plectina</taxon>
        <taxon>Plectoidea</taxon>
        <taxon>Plectidae</taxon>
        <taxon>Plectus</taxon>
    </lineage>
</organism>
<keyword evidence="2" id="KW-1133">Transmembrane helix</keyword>
<proteinExistence type="predicted"/>
<evidence type="ECO:0000313" key="3">
    <source>
        <dbReference type="Proteomes" id="UP000887566"/>
    </source>
</evidence>
<dbReference type="Proteomes" id="UP000887566">
    <property type="component" value="Unplaced"/>
</dbReference>
<name>A0A914UN17_9BILA</name>
<feature type="region of interest" description="Disordered" evidence="1">
    <location>
        <begin position="131"/>
        <end position="159"/>
    </location>
</feature>
<evidence type="ECO:0000313" key="4">
    <source>
        <dbReference type="WBParaSite" id="PSAMB.scaffold1127size35610.g11147.t1"/>
    </source>
</evidence>
<evidence type="ECO:0000256" key="1">
    <source>
        <dbReference type="SAM" id="MobiDB-lite"/>
    </source>
</evidence>
<evidence type="ECO:0000256" key="2">
    <source>
        <dbReference type="SAM" id="Phobius"/>
    </source>
</evidence>
<keyword evidence="2" id="KW-0812">Transmembrane</keyword>
<dbReference type="AlphaFoldDB" id="A0A914UN17"/>
<dbReference type="WBParaSite" id="PSAMB.scaffold1127size35610.g11147.t1">
    <property type="protein sequence ID" value="PSAMB.scaffold1127size35610.g11147.t1"/>
    <property type="gene ID" value="PSAMB.scaffold1127size35610.g11147"/>
</dbReference>